<dbReference type="EnsemblMetazoa" id="BGLB037887-RA">
    <property type="protein sequence ID" value="BGLB037887-PA"/>
    <property type="gene ID" value="BGLB037887"/>
</dbReference>
<dbReference type="VEuPathDB" id="VectorBase:BGLB037887"/>
<proteinExistence type="inferred from homology"/>
<feature type="region of interest" description="Disordered" evidence="10">
    <location>
        <begin position="203"/>
        <end position="222"/>
    </location>
</feature>
<dbReference type="GO" id="GO:0000139">
    <property type="term" value="C:Golgi membrane"/>
    <property type="evidence" value="ECO:0007669"/>
    <property type="project" value="UniProtKB-SubCell"/>
</dbReference>
<gene>
    <name evidence="11" type="primary">106052034</name>
</gene>
<protein>
    <recommendedName>
        <fullName evidence="13">Hexosyltransferase</fullName>
    </recommendedName>
</protein>
<dbReference type="GO" id="GO:0006493">
    <property type="term" value="P:protein O-linked glycosylation"/>
    <property type="evidence" value="ECO:0007669"/>
    <property type="project" value="TreeGrafter"/>
</dbReference>
<comment type="similarity">
    <text evidence="2">Belongs to the glycosyltransferase 31 family.</text>
</comment>
<keyword evidence="6" id="KW-0735">Signal-anchor</keyword>
<sequence>MRLHRSLINFPAKHVYLYVLLTSCTYYTCLQYIKYQQSIHRPVCKIIHKGPSNKYGEDQEVNLADAKKIRTHSGCSSGPVYTKWDTCPHCFRPTVYNVSNQLRRMARNSSLFPRAPPSFFQPRKEIQQRLITKTLITPSAVCQDACPYLIAMLPSVADDYDVRDTIRATWASVAKTHLWPHAVVNADMQVIFVLANYTSDSRNERRKQHATKNKERDTHSEMTRIQTEAARYGDILYLVMHESYYNLTLKVMSAFKWIRDHCPRTKFVMKVDVDTFVSVPLLLDILIFNEERLEYSVLGYGYNMTEVIRTGKWSVPQAVWSPGIYPLYASEYVYICSMEALTAMLNVCEYVPMTNPVGAETDIPEDYPREHFVMGILGFIINYDIYLLKDIFTHEEDESWLHCDMPMDKKSLGKVKVPDDMFKLWKSFFVSYGRCWTNDEEVSYISHLEFFVGLYSCESSTGCAYVMTMSALSAIVDASRYFPIFHIEDVYITGVLRRMVELPMFLAEPGVFTDFYDTFYSHCEFVRYRRVTGTGFDRLFKYNNLWASLIYQNSTCRRTNEFNVPCACSEYMV</sequence>
<dbReference type="Gene3D" id="3.90.550.50">
    <property type="match status" value="1"/>
</dbReference>
<evidence type="ECO:0000256" key="6">
    <source>
        <dbReference type="ARBA" id="ARBA00022968"/>
    </source>
</evidence>
<evidence type="ECO:0000313" key="12">
    <source>
        <dbReference type="Proteomes" id="UP000076420"/>
    </source>
</evidence>
<feature type="compositionally biased region" description="Basic and acidic residues" evidence="10">
    <location>
        <begin position="212"/>
        <end position="222"/>
    </location>
</feature>
<dbReference type="PANTHER" id="PTHR11214">
    <property type="entry name" value="BETA-1,3-N-ACETYLGLUCOSAMINYLTRANSFERASE"/>
    <property type="match status" value="1"/>
</dbReference>
<keyword evidence="9" id="KW-0472">Membrane</keyword>
<name>A0A2C9M2X2_BIOGL</name>
<evidence type="ECO:0000256" key="1">
    <source>
        <dbReference type="ARBA" id="ARBA00004323"/>
    </source>
</evidence>
<keyword evidence="3" id="KW-0328">Glycosyltransferase</keyword>
<keyword evidence="4" id="KW-0808">Transferase</keyword>
<dbReference type="GO" id="GO:0016758">
    <property type="term" value="F:hexosyltransferase activity"/>
    <property type="evidence" value="ECO:0007669"/>
    <property type="project" value="InterPro"/>
</dbReference>
<evidence type="ECO:0000256" key="9">
    <source>
        <dbReference type="ARBA" id="ARBA00023136"/>
    </source>
</evidence>
<dbReference type="PROSITE" id="PS51257">
    <property type="entry name" value="PROKAR_LIPOPROTEIN"/>
    <property type="match status" value="1"/>
</dbReference>
<evidence type="ECO:0000256" key="5">
    <source>
        <dbReference type="ARBA" id="ARBA00022692"/>
    </source>
</evidence>
<keyword evidence="5" id="KW-0812">Transmembrane</keyword>
<evidence type="ECO:0000256" key="7">
    <source>
        <dbReference type="ARBA" id="ARBA00022989"/>
    </source>
</evidence>
<dbReference type="VEuPathDB" id="VectorBase:BGLAX_036327"/>
<evidence type="ECO:0000256" key="8">
    <source>
        <dbReference type="ARBA" id="ARBA00023034"/>
    </source>
</evidence>
<dbReference type="Pfam" id="PF01762">
    <property type="entry name" value="Galactosyl_T"/>
    <property type="match status" value="1"/>
</dbReference>
<evidence type="ECO:0008006" key="13">
    <source>
        <dbReference type="Google" id="ProtNLM"/>
    </source>
</evidence>
<evidence type="ECO:0000313" key="11">
    <source>
        <dbReference type="EnsemblMetazoa" id="BGLB037887-PA"/>
    </source>
</evidence>
<organism evidence="11 12">
    <name type="scientific">Biomphalaria glabrata</name>
    <name type="common">Bloodfluke planorb</name>
    <name type="synonym">Freshwater snail</name>
    <dbReference type="NCBI Taxonomy" id="6526"/>
    <lineage>
        <taxon>Eukaryota</taxon>
        <taxon>Metazoa</taxon>
        <taxon>Spiralia</taxon>
        <taxon>Lophotrochozoa</taxon>
        <taxon>Mollusca</taxon>
        <taxon>Gastropoda</taxon>
        <taxon>Heterobranchia</taxon>
        <taxon>Euthyneura</taxon>
        <taxon>Panpulmonata</taxon>
        <taxon>Hygrophila</taxon>
        <taxon>Lymnaeoidea</taxon>
        <taxon>Planorbidae</taxon>
        <taxon>Biomphalaria</taxon>
    </lineage>
</organism>
<reference evidence="11" key="1">
    <citation type="submission" date="2020-05" db="UniProtKB">
        <authorList>
            <consortium name="EnsemblMetazoa"/>
        </authorList>
    </citation>
    <scope>IDENTIFICATION</scope>
    <source>
        <strain evidence="11">BB02</strain>
    </source>
</reference>
<comment type="subcellular location">
    <subcellularLocation>
        <location evidence="1">Golgi apparatus membrane</location>
        <topology evidence="1">Single-pass type II membrane protein</topology>
    </subcellularLocation>
</comment>
<keyword evidence="8" id="KW-0333">Golgi apparatus</keyword>
<evidence type="ECO:0000256" key="3">
    <source>
        <dbReference type="ARBA" id="ARBA00022676"/>
    </source>
</evidence>
<evidence type="ECO:0000256" key="10">
    <source>
        <dbReference type="SAM" id="MobiDB-lite"/>
    </source>
</evidence>
<evidence type="ECO:0000256" key="2">
    <source>
        <dbReference type="ARBA" id="ARBA00008661"/>
    </source>
</evidence>
<keyword evidence="7" id="KW-1133">Transmembrane helix</keyword>
<evidence type="ECO:0000256" key="4">
    <source>
        <dbReference type="ARBA" id="ARBA00022679"/>
    </source>
</evidence>
<dbReference type="KEGG" id="bgt:106052034"/>
<dbReference type="OrthoDB" id="2139606at2759"/>
<dbReference type="InterPro" id="IPR002659">
    <property type="entry name" value="Glyco_trans_31"/>
</dbReference>
<dbReference type="AlphaFoldDB" id="A0A2C9M2X2"/>
<dbReference type="Proteomes" id="UP000076420">
    <property type="component" value="Unassembled WGS sequence"/>
</dbReference>
<dbReference type="STRING" id="6526.A0A2C9M2X2"/>
<accession>A0A2C9M2X2</accession>
<dbReference type="PANTHER" id="PTHR11214:SF314">
    <property type="entry name" value="HEXOSYLTRANSFERASE"/>
    <property type="match status" value="1"/>
</dbReference>